<proteinExistence type="inferred from homology"/>
<comment type="similarity">
    <text evidence="1">Belongs to the amidinotransferase family.</text>
</comment>
<organism evidence="3">
    <name type="scientific">marine sediment metagenome</name>
    <dbReference type="NCBI Taxonomy" id="412755"/>
    <lineage>
        <taxon>unclassified sequences</taxon>
        <taxon>metagenomes</taxon>
        <taxon>ecological metagenomes</taxon>
    </lineage>
</organism>
<dbReference type="EMBL" id="BARS01028341">
    <property type="protein sequence ID" value="GAG07309.1"/>
    <property type="molecule type" value="Genomic_DNA"/>
</dbReference>
<accession>X0UNG2</accession>
<comment type="caution">
    <text evidence="3">The sequence shown here is derived from an EMBL/GenBank/DDBJ whole genome shotgun (WGS) entry which is preliminary data.</text>
</comment>
<reference evidence="3" key="1">
    <citation type="journal article" date="2014" name="Front. Microbiol.">
        <title>High frequency of phylogenetically diverse reductive dehalogenase-homologous genes in deep subseafloor sedimentary metagenomes.</title>
        <authorList>
            <person name="Kawai M."/>
            <person name="Futagami T."/>
            <person name="Toyoda A."/>
            <person name="Takaki Y."/>
            <person name="Nishi S."/>
            <person name="Hori S."/>
            <person name="Arai W."/>
            <person name="Tsubouchi T."/>
            <person name="Morono Y."/>
            <person name="Uchiyama I."/>
            <person name="Ito T."/>
            <person name="Fujiyama A."/>
            <person name="Inagaki F."/>
            <person name="Takami H."/>
        </authorList>
    </citation>
    <scope>NUCLEOTIDE SEQUENCE</scope>
    <source>
        <strain evidence="3">Expedition CK06-06</strain>
    </source>
</reference>
<dbReference type="Gene3D" id="3.75.10.10">
    <property type="entry name" value="L-arginine/glycine Amidinotransferase, Chain A"/>
    <property type="match status" value="1"/>
</dbReference>
<dbReference type="AlphaFoldDB" id="X0UNG2"/>
<dbReference type="PANTHER" id="PTHR10488:SF1">
    <property type="entry name" value="GLYCINE AMIDINOTRANSFERASE, MITOCHONDRIAL"/>
    <property type="match status" value="1"/>
</dbReference>
<evidence type="ECO:0000256" key="2">
    <source>
        <dbReference type="ARBA" id="ARBA00022679"/>
    </source>
</evidence>
<sequence>IRPLMEERGIIVDRVELHPGMHDRRTVSTPDWTQLNQHGVNNVRDVFLPVGNEIMEATTCRRSRWYEYLNLRPIFEKYFEEDPEFLHTAAPKPRLTDESYNNNYYYYFENVWTDKEKRKHLHDWNFQLSEKEPLWDAADAGRFGKDIFWQCSTVTNKKGMDWVKRYFGSKGIRIHEVLFDNNYQPWHIDVDMLPVRPGLVIYNPEWYPLTENFKKLMKMNDWELIPAAKPTHVYKNKVYLIAEYGRKSWISMNTLSLGPNTICV</sequence>
<name>X0UNG2_9ZZZZ</name>
<dbReference type="PANTHER" id="PTHR10488">
    <property type="entry name" value="GLYCINE AMIDINOTRANSFERASE, MITOCHONDRIAL"/>
    <property type="match status" value="1"/>
</dbReference>
<feature type="non-terminal residue" evidence="3">
    <location>
        <position position="264"/>
    </location>
</feature>
<dbReference type="InterPro" id="IPR033195">
    <property type="entry name" value="AmidinoTrfase"/>
</dbReference>
<dbReference type="SUPFAM" id="SSF55909">
    <property type="entry name" value="Pentein"/>
    <property type="match status" value="1"/>
</dbReference>
<dbReference type="GO" id="GO:0015067">
    <property type="term" value="F:amidinotransferase activity"/>
    <property type="evidence" value="ECO:0007669"/>
    <property type="project" value="InterPro"/>
</dbReference>
<feature type="non-terminal residue" evidence="3">
    <location>
        <position position="1"/>
    </location>
</feature>
<evidence type="ECO:0000313" key="3">
    <source>
        <dbReference type="EMBL" id="GAG07309.1"/>
    </source>
</evidence>
<protein>
    <submittedName>
        <fullName evidence="3">Uncharacterized protein</fullName>
    </submittedName>
</protein>
<gene>
    <name evidence="3" type="ORF">S01H1_44430</name>
</gene>
<evidence type="ECO:0000256" key="1">
    <source>
        <dbReference type="ARBA" id="ARBA00006943"/>
    </source>
</evidence>
<keyword evidence="2" id="KW-0808">Transferase</keyword>